<comment type="similarity">
    <text evidence="1 3">Belongs to the GcvH family.</text>
</comment>
<evidence type="ECO:0000259" key="5">
    <source>
        <dbReference type="PROSITE" id="PS50968"/>
    </source>
</evidence>
<reference evidence="6 7" key="1">
    <citation type="submission" date="2020-04" db="EMBL/GenBank/DDBJ databases">
        <title>Novosphingobium sp. TW-4 isolated from soil.</title>
        <authorList>
            <person name="Dahal R.H."/>
            <person name="Chaudhary D.K."/>
        </authorList>
    </citation>
    <scope>NUCLEOTIDE SEQUENCE [LARGE SCALE GENOMIC DNA]</scope>
    <source>
        <strain evidence="6 7">TW-4</strain>
    </source>
</reference>
<name>A0A7Y0BQM1_9SPHN</name>
<dbReference type="SUPFAM" id="SSF51230">
    <property type="entry name" value="Single hybrid motif"/>
    <property type="match status" value="1"/>
</dbReference>
<dbReference type="RefSeq" id="WP_169494097.1">
    <property type="nucleotide sequence ID" value="NZ_JABBGM010000006.1"/>
</dbReference>
<dbReference type="PANTHER" id="PTHR11715:SF3">
    <property type="entry name" value="GLYCINE CLEAVAGE SYSTEM H PROTEIN-RELATED"/>
    <property type="match status" value="1"/>
</dbReference>
<dbReference type="GO" id="GO:0019464">
    <property type="term" value="P:glycine decarboxylation via glycine cleavage system"/>
    <property type="evidence" value="ECO:0007669"/>
    <property type="project" value="UniProtKB-UniRule"/>
</dbReference>
<dbReference type="CDD" id="cd06848">
    <property type="entry name" value="GCS_H"/>
    <property type="match status" value="1"/>
</dbReference>
<sequence length="123" mass="13073">MSRYFTKDHEWIEVSGDAATVGITEYAQSQLGDITFVELPEAGASVGKGDSCSVVDSVKAASDVYAPVSGSVTEGNAALEDQPELVNSDAEGAGWLWRMTLSDTGELAELMDEDAYKAYIAEL</sequence>
<dbReference type="InterPro" id="IPR000089">
    <property type="entry name" value="Biotin_lipoyl"/>
</dbReference>
<dbReference type="Proteomes" id="UP000583556">
    <property type="component" value="Unassembled WGS sequence"/>
</dbReference>
<dbReference type="InterPro" id="IPR011053">
    <property type="entry name" value="Single_hybrid_motif"/>
</dbReference>
<protein>
    <recommendedName>
        <fullName evidence="3">Glycine cleavage system H protein</fullName>
    </recommendedName>
</protein>
<feature type="modified residue" description="N6-lipoyllysine" evidence="3 4">
    <location>
        <position position="59"/>
    </location>
</feature>
<accession>A0A7Y0BQM1</accession>
<keyword evidence="7" id="KW-1185">Reference proteome</keyword>
<dbReference type="Pfam" id="PF01597">
    <property type="entry name" value="GCV_H"/>
    <property type="match status" value="1"/>
</dbReference>
<keyword evidence="2 3" id="KW-0450">Lipoyl</keyword>
<comment type="cofactor">
    <cofactor evidence="3">
        <name>(R)-lipoate</name>
        <dbReference type="ChEBI" id="CHEBI:83088"/>
    </cofactor>
    <text evidence="3">Binds 1 lipoyl cofactor covalently.</text>
</comment>
<dbReference type="PROSITE" id="PS50968">
    <property type="entry name" value="BIOTINYL_LIPOYL"/>
    <property type="match status" value="1"/>
</dbReference>
<comment type="function">
    <text evidence="3">The glycine cleavage system catalyzes the degradation of glycine. The H protein shuttles the methylamine group of glycine from the P protein to the T protein.</text>
</comment>
<evidence type="ECO:0000256" key="3">
    <source>
        <dbReference type="HAMAP-Rule" id="MF_00272"/>
    </source>
</evidence>
<dbReference type="NCBIfam" id="NF002270">
    <property type="entry name" value="PRK01202.1"/>
    <property type="match status" value="1"/>
</dbReference>
<dbReference type="GO" id="GO:0009249">
    <property type="term" value="P:protein lipoylation"/>
    <property type="evidence" value="ECO:0007669"/>
    <property type="project" value="TreeGrafter"/>
</dbReference>
<dbReference type="EMBL" id="JABBGM010000006">
    <property type="protein sequence ID" value="NML94812.1"/>
    <property type="molecule type" value="Genomic_DNA"/>
</dbReference>
<dbReference type="InterPro" id="IPR033753">
    <property type="entry name" value="GCV_H/Fam206"/>
</dbReference>
<dbReference type="Gene3D" id="2.40.50.100">
    <property type="match status" value="1"/>
</dbReference>
<comment type="subunit">
    <text evidence="3">The glycine cleavage system is composed of four proteins: P, T, L and H.</text>
</comment>
<evidence type="ECO:0000256" key="4">
    <source>
        <dbReference type="PIRSR" id="PIRSR617453-50"/>
    </source>
</evidence>
<evidence type="ECO:0000256" key="1">
    <source>
        <dbReference type="ARBA" id="ARBA00009249"/>
    </source>
</evidence>
<dbReference type="InterPro" id="IPR017453">
    <property type="entry name" value="GCV_H_sub"/>
</dbReference>
<dbReference type="GO" id="GO:0005829">
    <property type="term" value="C:cytosol"/>
    <property type="evidence" value="ECO:0007669"/>
    <property type="project" value="TreeGrafter"/>
</dbReference>
<organism evidence="6 7">
    <name type="scientific">Novosphingobium olei</name>
    <dbReference type="NCBI Taxonomy" id="2728851"/>
    <lineage>
        <taxon>Bacteria</taxon>
        <taxon>Pseudomonadati</taxon>
        <taxon>Pseudomonadota</taxon>
        <taxon>Alphaproteobacteria</taxon>
        <taxon>Sphingomonadales</taxon>
        <taxon>Sphingomonadaceae</taxon>
        <taxon>Novosphingobium</taxon>
    </lineage>
</organism>
<dbReference type="NCBIfam" id="TIGR00527">
    <property type="entry name" value="gcvH"/>
    <property type="match status" value="1"/>
</dbReference>
<evidence type="ECO:0000313" key="6">
    <source>
        <dbReference type="EMBL" id="NML94812.1"/>
    </source>
</evidence>
<dbReference type="InterPro" id="IPR002930">
    <property type="entry name" value="GCV_H"/>
</dbReference>
<dbReference type="PANTHER" id="PTHR11715">
    <property type="entry name" value="GLYCINE CLEAVAGE SYSTEM H PROTEIN"/>
    <property type="match status" value="1"/>
</dbReference>
<evidence type="ECO:0000256" key="2">
    <source>
        <dbReference type="ARBA" id="ARBA00022823"/>
    </source>
</evidence>
<evidence type="ECO:0000313" key="7">
    <source>
        <dbReference type="Proteomes" id="UP000583556"/>
    </source>
</evidence>
<dbReference type="GO" id="GO:0005960">
    <property type="term" value="C:glycine cleavage complex"/>
    <property type="evidence" value="ECO:0007669"/>
    <property type="project" value="InterPro"/>
</dbReference>
<comment type="caution">
    <text evidence="6">The sequence shown here is derived from an EMBL/GenBank/DDBJ whole genome shotgun (WGS) entry which is preliminary data.</text>
</comment>
<proteinExistence type="inferred from homology"/>
<dbReference type="HAMAP" id="MF_00272">
    <property type="entry name" value="GcvH"/>
    <property type="match status" value="1"/>
</dbReference>
<gene>
    <name evidence="3 6" type="primary">gcvH</name>
    <name evidence="6" type="ORF">HHL27_14150</name>
</gene>
<dbReference type="AlphaFoldDB" id="A0A7Y0BQM1"/>
<feature type="domain" description="Lipoyl-binding" evidence="5">
    <location>
        <begin position="18"/>
        <end position="100"/>
    </location>
</feature>